<evidence type="ECO:0000259" key="1">
    <source>
        <dbReference type="Pfam" id="PF00497"/>
    </source>
</evidence>
<comment type="caution">
    <text evidence="2">The sequence shown here is derived from an EMBL/GenBank/DDBJ whole genome shotgun (WGS) entry which is preliminary data.</text>
</comment>
<dbReference type="SUPFAM" id="SSF53850">
    <property type="entry name" value="Periplasmic binding protein-like II"/>
    <property type="match status" value="1"/>
</dbReference>
<dbReference type="Pfam" id="PF00497">
    <property type="entry name" value="SBP_bac_3"/>
    <property type="match status" value="1"/>
</dbReference>
<sequence>MPPFNVSVSGTNYARDEGVTGISSDILRAVCGRAEVECQQILRFPWQRVYQQTLDDAGYGVFSTARTAERESLFKWVGPISRYDWVLFAKSDSPIQLASIEDARQYRIGGYKGDAKTQFLLDRGIEVQAALRDAENVRKLDKGQIDLWIASSQAGPLTAGQEGVDSLKVVQHLNSVDLYLALNLQTPDELVQKLHSAPDALRAEGALKGIEARY</sequence>
<evidence type="ECO:0000313" key="2">
    <source>
        <dbReference type="EMBL" id="MDH1338848.1"/>
    </source>
</evidence>
<feature type="domain" description="Solute-binding protein family 3/N-terminal" evidence="1">
    <location>
        <begin position="12"/>
        <end position="214"/>
    </location>
</feature>
<accession>A0AA42Q7T8</accession>
<gene>
    <name evidence="2" type="ORF">N5J11_06260</name>
</gene>
<dbReference type="InterPro" id="IPR001638">
    <property type="entry name" value="Solute-binding_3/MltF_N"/>
</dbReference>
<dbReference type="Proteomes" id="UP001161697">
    <property type="component" value="Unassembled WGS sequence"/>
</dbReference>
<dbReference type="AlphaFoldDB" id="A0AA42Q7T8"/>
<dbReference type="PANTHER" id="PTHR38834">
    <property type="entry name" value="PERIPLASMIC SUBSTRATE BINDING PROTEIN FAMILY 3"/>
    <property type="match status" value="1"/>
</dbReference>
<proteinExistence type="predicted"/>
<organism evidence="2 3">
    <name type="scientific">Ectopseudomonas oleovorans</name>
    <name type="common">Pseudomonas oleovorans</name>
    <dbReference type="NCBI Taxonomy" id="301"/>
    <lineage>
        <taxon>Bacteria</taxon>
        <taxon>Pseudomonadati</taxon>
        <taxon>Pseudomonadota</taxon>
        <taxon>Gammaproteobacteria</taxon>
        <taxon>Pseudomonadales</taxon>
        <taxon>Pseudomonadaceae</taxon>
        <taxon>Ectopseudomonas</taxon>
    </lineage>
</organism>
<reference evidence="2" key="1">
    <citation type="submission" date="2022-09" db="EMBL/GenBank/DDBJ databases">
        <title>Intensive care unit water sources are persistently colonized with multi-drug resistant bacteria and are the site of extensive horizontal gene transfer of antibiotic resistance genes.</title>
        <authorList>
            <person name="Diorio-Toth L."/>
        </authorList>
    </citation>
    <scope>NUCLEOTIDE SEQUENCE</scope>
    <source>
        <strain evidence="2">GD03704</strain>
    </source>
</reference>
<dbReference type="Gene3D" id="3.40.190.10">
    <property type="entry name" value="Periplasmic binding protein-like II"/>
    <property type="match status" value="2"/>
</dbReference>
<dbReference type="PANTHER" id="PTHR38834:SF3">
    <property type="entry name" value="SOLUTE-BINDING PROTEIN FAMILY 3_N-TERMINAL DOMAIN-CONTAINING PROTEIN"/>
    <property type="match status" value="1"/>
</dbReference>
<evidence type="ECO:0000313" key="3">
    <source>
        <dbReference type="Proteomes" id="UP001161697"/>
    </source>
</evidence>
<protein>
    <submittedName>
        <fullName evidence="2">ABC transporter substrate-binding protein</fullName>
    </submittedName>
</protein>
<dbReference type="EMBL" id="JAOCJE010000001">
    <property type="protein sequence ID" value="MDH1338848.1"/>
    <property type="molecule type" value="Genomic_DNA"/>
</dbReference>
<name>A0AA42Q7T8_ECTOL</name>